<feature type="transmembrane region" description="Helical" evidence="1">
    <location>
        <begin position="112"/>
        <end position="134"/>
    </location>
</feature>
<gene>
    <name evidence="2" type="primary">jg9020</name>
    <name evidence="2" type="ORF">PAEG_LOCUS6288</name>
</gene>
<keyword evidence="1" id="KW-0472">Membrane</keyword>
<keyword evidence="1" id="KW-1133">Transmembrane helix</keyword>
<reference evidence="2" key="1">
    <citation type="submission" date="2022-03" db="EMBL/GenBank/DDBJ databases">
        <authorList>
            <person name="Lindestad O."/>
        </authorList>
    </citation>
    <scope>NUCLEOTIDE SEQUENCE</scope>
</reference>
<sequence>MRLYHHRKPHMEAVSFAEWYMGLTTIRHGRFTPDIWATENTAEEPHPDLGLLSAVIRLQSDSDAASSVPLLFLHRSPTFIQNFPPNPNSSSLRWLASPYTSGPMHWMSNTPWYILPFRVDNLAGVLIIFLFYFYPINPPVVTPLALVSHQPLIPSAGARPWD</sequence>
<proteinExistence type="predicted"/>
<keyword evidence="3" id="KW-1185">Reference proteome</keyword>
<evidence type="ECO:0000256" key="1">
    <source>
        <dbReference type="SAM" id="Phobius"/>
    </source>
</evidence>
<dbReference type="AlphaFoldDB" id="A0A8S4QW67"/>
<protein>
    <submittedName>
        <fullName evidence="2">Jg9020 protein</fullName>
    </submittedName>
</protein>
<evidence type="ECO:0000313" key="2">
    <source>
        <dbReference type="EMBL" id="CAH2218454.1"/>
    </source>
</evidence>
<accession>A0A8S4QW67</accession>
<name>A0A8S4QW67_9NEOP</name>
<comment type="caution">
    <text evidence="2">The sequence shown here is derived from an EMBL/GenBank/DDBJ whole genome shotgun (WGS) entry which is preliminary data.</text>
</comment>
<dbReference type="EMBL" id="CAKXAJ010019637">
    <property type="protein sequence ID" value="CAH2218454.1"/>
    <property type="molecule type" value="Genomic_DNA"/>
</dbReference>
<keyword evidence="1" id="KW-0812">Transmembrane</keyword>
<dbReference type="Proteomes" id="UP000838756">
    <property type="component" value="Unassembled WGS sequence"/>
</dbReference>
<organism evidence="2 3">
    <name type="scientific">Pararge aegeria aegeria</name>
    <dbReference type="NCBI Taxonomy" id="348720"/>
    <lineage>
        <taxon>Eukaryota</taxon>
        <taxon>Metazoa</taxon>
        <taxon>Ecdysozoa</taxon>
        <taxon>Arthropoda</taxon>
        <taxon>Hexapoda</taxon>
        <taxon>Insecta</taxon>
        <taxon>Pterygota</taxon>
        <taxon>Neoptera</taxon>
        <taxon>Endopterygota</taxon>
        <taxon>Lepidoptera</taxon>
        <taxon>Glossata</taxon>
        <taxon>Ditrysia</taxon>
        <taxon>Papilionoidea</taxon>
        <taxon>Nymphalidae</taxon>
        <taxon>Satyrinae</taxon>
        <taxon>Satyrini</taxon>
        <taxon>Parargina</taxon>
        <taxon>Pararge</taxon>
    </lineage>
</organism>
<evidence type="ECO:0000313" key="3">
    <source>
        <dbReference type="Proteomes" id="UP000838756"/>
    </source>
</evidence>